<dbReference type="Proteomes" id="UP001497535">
    <property type="component" value="Unassembled WGS sequence"/>
</dbReference>
<evidence type="ECO:0000313" key="2">
    <source>
        <dbReference type="Proteomes" id="UP001497535"/>
    </source>
</evidence>
<accession>A0ACB1AX87</accession>
<name>A0ACB1AX87_MELEN</name>
<gene>
    <name evidence="1" type="ORF">MENTE1834_LOCUS44059</name>
</gene>
<reference evidence="1" key="1">
    <citation type="submission" date="2023-11" db="EMBL/GenBank/DDBJ databases">
        <authorList>
            <person name="Poullet M."/>
        </authorList>
    </citation>
    <scope>NUCLEOTIDE SEQUENCE</scope>
    <source>
        <strain evidence="1">E1834</strain>
    </source>
</reference>
<organism evidence="1 2">
    <name type="scientific">Meloidogyne enterolobii</name>
    <name type="common">Root-knot nematode worm</name>
    <name type="synonym">Meloidogyne mayaguensis</name>
    <dbReference type="NCBI Taxonomy" id="390850"/>
    <lineage>
        <taxon>Eukaryota</taxon>
        <taxon>Metazoa</taxon>
        <taxon>Ecdysozoa</taxon>
        <taxon>Nematoda</taxon>
        <taxon>Chromadorea</taxon>
        <taxon>Rhabditida</taxon>
        <taxon>Tylenchina</taxon>
        <taxon>Tylenchomorpha</taxon>
        <taxon>Tylenchoidea</taxon>
        <taxon>Meloidogynidae</taxon>
        <taxon>Meloidogyninae</taxon>
        <taxon>Meloidogyne</taxon>
    </lineage>
</organism>
<dbReference type="EMBL" id="CAVMJV010000131">
    <property type="protein sequence ID" value="CAK5108961.1"/>
    <property type="molecule type" value="Genomic_DNA"/>
</dbReference>
<protein>
    <submittedName>
        <fullName evidence="1">Uncharacterized protein</fullName>
    </submittedName>
</protein>
<keyword evidence="2" id="KW-1185">Reference proteome</keyword>
<evidence type="ECO:0000313" key="1">
    <source>
        <dbReference type="EMBL" id="CAK5108961.1"/>
    </source>
</evidence>
<sequence length="341" mass="39144">MDLLASTLRCIVRNDKQHKFSSVILPFCENYFFLLTGTWPFMKDESMKKQLQLSPMPFTANQTTTIYKIISNYCKSLDDHTNKSFIIMEYLNISFQQQTLAKDKAGTSSQQSFRQAMDDYKRLCNYDTQLRVWLGLPPIQLSSEDERDTDASTELSDAEKPPPELKNFKGKLTLKKAKRVIERSVCHRICNLDPVICCSIIGGFIAIVTLFVTIALLYHSFSGRMDVFESSIEKKINDKFESLNSTLDLKFNGMEQKFDKKITDLEQKMDKKFLDVDKEFNEINSRLDKMDTRLDKMDNRLDNLNNTIMSIKGPSPPSIPPPFILVPAQPNLVPILQPPPV</sequence>
<proteinExistence type="predicted"/>
<comment type="caution">
    <text evidence="1">The sequence shown here is derived from an EMBL/GenBank/DDBJ whole genome shotgun (WGS) entry which is preliminary data.</text>
</comment>